<organism evidence="1">
    <name type="scientific">Arundo donax</name>
    <name type="common">Giant reed</name>
    <name type="synonym">Donax arundinaceus</name>
    <dbReference type="NCBI Taxonomy" id="35708"/>
    <lineage>
        <taxon>Eukaryota</taxon>
        <taxon>Viridiplantae</taxon>
        <taxon>Streptophyta</taxon>
        <taxon>Embryophyta</taxon>
        <taxon>Tracheophyta</taxon>
        <taxon>Spermatophyta</taxon>
        <taxon>Magnoliopsida</taxon>
        <taxon>Liliopsida</taxon>
        <taxon>Poales</taxon>
        <taxon>Poaceae</taxon>
        <taxon>PACMAD clade</taxon>
        <taxon>Arundinoideae</taxon>
        <taxon>Arundineae</taxon>
        <taxon>Arundo</taxon>
    </lineage>
</organism>
<accession>A0A0A8XQN0</accession>
<dbReference type="EMBL" id="GBRH01282950">
    <property type="protein sequence ID" value="JAD14945.1"/>
    <property type="molecule type" value="Transcribed_RNA"/>
</dbReference>
<name>A0A0A8XQN0_ARUDO</name>
<protein>
    <submittedName>
        <fullName evidence="1">Uncharacterized protein</fullName>
    </submittedName>
</protein>
<dbReference type="AlphaFoldDB" id="A0A0A8XQN0"/>
<evidence type="ECO:0000313" key="1">
    <source>
        <dbReference type="EMBL" id="JAD14945.1"/>
    </source>
</evidence>
<reference evidence="1" key="1">
    <citation type="submission" date="2014-09" db="EMBL/GenBank/DDBJ databases">
        <authorList>
            <person name="Magalhaes I.L.F."/>
            <person name="Oliveira U."/>
            <person name="Santos F.R."/>
            <person name="Vidigal T.H.D.A."/>
            <person name="Brescovit A.D."/>
            <person name="Santos A.J."/>
        </authorList>
    </citation>
    <scope>NUCLEOTIDE SEQUENCE</scope>
    <source>
        <tissue evidence="1">Shoot tissue taken approximately 20 cm above the soil surface</tissue>
    </source>
</reference>
<reference evidence="1" key="2">
    <citation type="journal article" date="2015" name="Data Brief">
        <title>Shoot transcriptome of the giant reed, Arundo donax.</title>
        <authorList>
            <person name="Barrero R.A."/>
            <person name="Guerrero F.D."/>
            <person name="Moolhuijzen P."/>
            <person name="Goolsby J.A."/>
            <person name="Tidwell J."/>
            <person name="Bellgard S.E."/>
            <person name="Bellgard M.I."/>
        </authorList>
    </citation>
    <scope>NUCLEOTIDE SEQUENCE</scope>
    <source>
        <tissue evidence="1">Shoot tissue taken approximately 20 cm above the soil surface</tissue>
    </source>
</reference>
<sequence>MAHHLPVMETTQCSVEPSLVILPKWLMLNSLS</sequence>
<proteinExistence type="predicted"/>